<sequence>MACEICKEVDSIYSPSGDVGFSEAYMSSDIEISDLQGAMELWLDNQMAMEKMLSSPMSRASSVVTGLFNLILGQTKHRARLNAIASYDQSNELFKVPSRLLLFQTFADLETQSFLSKEMMYSCALWDDAEGGVGGDLRNGPKLGNLEDAQRRKIHHVLRTAHVRPGHRVLEFGSGWGGLAIEAARMFGCEVDTLTLSVKQKELAEERINAAGLQDKIRVHLMDYRDIPDAWEKAFDVFISIEMIEHVGASNYSTYFKLVNFALKTQNSVAIVTGSMFPEDRYTRRQPEDFMRRYMWPNSSLPSVSVLIDAAQKGGKGSFVLESMENHSAHYPRTLREWARRLDNNMTPDIISKEYPALSDPANYDAFIRKWQYLFAYAGAGFNKGYITCYMLKFARKVSVVSFIPSSKC</sequence>
<dbReference type="Gene3D" id="3.40.50.150">
    <property type="entry name" value="Vaccinia Virus protein VP39"/>
    <property type="match status" value="1"/>
</dbReference>
<comment type="similarity">
    <text evidence="1">Belongs to the CFA/CMAS family.</text>
</comment>
<dbReference type="InterPro" id="IPR050723">
    <property type="entry name" value="CFA/CMAS"/>
</dbReference>
<evidence type="ECO:0000313" key="7">
    <source>
        <dbReference type="Proteomes" id="UP001437256"/>
    </source>
</evidence>
<evidence type="ECO:0008006" key="8">
    <source>
        <dbReference type="Google" id="ProtNLM"/>
    </source>
</evidence>
<evidence type="ECO:0000256" key="5">
    <source>
        <dbReference type="ARBA" id="ARBA00023098"/>
    </source>
</evidence>
<name>A0ABR2ZLH0_9AGAR</name>
<protein>
    <recommendedName>
        <fullName evidence="8">Cyclopropane-fatty-acyl-phospholipid synthase</fullName>
    </recommendedName>
</protein>
<dbReference type="EMBL" id="JBBXMP010000112">
    <property type="protein sequence ID" value="KAL0062203.1"/>
    <property type="molecule type" value="Genomic_DNA"/>
</dbReference>
<keyword evidence="7" id="KW-1185">Reference proteome</keyword>
<dbReference type="PANTHER" id="PTHR43667">
    <property type="entry name" value="CYCLOPROPANE-FATTY-ACYL-PHOSPHOLIPID SYNTHASE"/>
    <property type="match status" value="1"/>
</dbReference>
<dbReference type="Proteomes" id="UP001437256">
    <property type="component" value="Unassembled WGS sequence"/>
</dbReference>
<keyword evidence="4" id="KW-0949">S-adenosyl-L-methionine</keyword>
<evidence type="ECO:0000256" key="2">
    <source>
        <dbReference type="ARBA" id="ARBA00022603"/>
    </source>
</evidence>
<dbReference type="PIRSF" id="PIRSF003085">
    <property type="entry name" value="CMAS"/>
    <property type="match status" value="1"/>
</dbReference>
<dbReference type="InterPro" id="IPR029063">
    <property type="entry name" value="SAM-dependent_MTases_sf"/>
</dbReference>
<organism evidence="6 7">
    <name type="scientific">Marasmius tenuissimus</name>
    <dbReference type="NCBI Taxonomy" id="585030"/>
    <lineage>
        <taxon>Eukaryota</taxon>
        <taxon>Fungi</taxon>
        <taxon>Dikarya</taxon>
        <taxon>Basidiomycota</taxon>
        <taxon>Agaricomycotina</taxon>
        <taxon>Agaricomycetes</taxon>
        <taxon>Agaricomycetidae</taxon>
        <taxon>Agaricales</taxon>
        <taxon>Marasmiineae</taxon>
        <taxon>Marasmiaceae</taxon>
        <taxon>Marasmius</taxon>
    </lineage>
</organism>
<dbReference type="CDD" id="cd02440">
    <property type="entry name" value="AdoMet_MTases"/>
    <property type="match status" value="1"/>
</dbReference>
<dbReference type="PANTHER" id="PTHR43667:SF2">
    <property type="entry name" value="FATTY ACID C-METHYL TRANSFERASE"/>
    <property type="match status" value="1"/>
</dbReference>
<reference evidence="6 7" key="1">
    <citation type="submission" date="2024-05" db="EMBL/GenBank/DDBJ databases">
        <title>A draft genome resource for the thread blight pathogen Marasmius tenuissimus strain MS-2.</title>
        <authorList>
            <person name="Yulfo-Soto G.E."/>
            <person name="Baruah I.K."/>
            <person name="Amoako-Attah I."/>
            <person name="Bukari Y."/>
            <person name="Meinhardt L.W."/>
            <person name="Bailey B.A."/>
            <person name="Cohen S.P."/>
        </authorList>
    </citation>
    <scope>NUCLEOTIDE SEQUENCE [LARGE SCALE GENOMIC DNA]</scope>
    <source>
        <strain evidence="6 7">MS-2</strain>
    </source>
</reference>
<evidence type="ECO:0000256" key="3">
    <source>
        <dbReference type="ARBA" id="ARBA00022679"/>
    </source>
</evidence>
<evidence type="ECO:0000313" key="6">
    <source>
        <dbReference type="EMBL" id="KAL0062203.1"/>
    </source>
</evidence>
<proteinExistence type="inferred from homology"/>
<dbReference type="InterPro" id="IPR003333">
    <property type="entry name" value="CMAS"/>
</dbReference>
<dbReference type="SUPFAM" id="SSF53335">
    <property type="entry name" value="S-adenosyl-L-methionine-dependent methyltransferases"/>
    <property type="match status" value="1"/>
</dbReference>
<keyword evidence="3" id="KW-0808">Transferase</keyword>
<evidence type="ECO:0000256" key="4">
    <source>
        <dbReference type="ARBA" id="ARBA00022691"/>
    </source>
</evidence>
<gene>
    <name evidence="6" type="ORF">AAF712_010964</name>
</gene>
<keyword evidence="2" id="KW-0489">Methyltransferase</keyword>
<comment type="caution">
    <text evidence="6">The sequence shown here is derived from an EMBL/GenBank/DDBJ whole genome shotgun (WGS) entry which is preliminary data.</text>
</comment>
<evidence type="ECO:0000256" key="1">
    <source>
        <dbReference type="ARBA" id="ARBA00010815"/>
    </source>
</evidence>
<dbReference type="Pfam" id="PF02353">
    <property type="entry name" value="CMAS"/>
    <property type="match status" value="1"/>
</dbReference>
<keyword evidence="5" id="KW-0443">Lipid metabolism</keyword>
<accession>A0ABR2ZLH0</accession>